<dbReference type="SUPFAM" id="SSF56235">
    <property type="entry name" value="N-terminal nucleophile aminohydrolases (Ntn hydrolases)"/>
    <property type="match status" value="1"/>
</dbReference>
<dbReference type="Proteomes" id="UP001558713">
    <property type="component" value="Unassembled WGS sequence"/>
</dbReference>
<gene>
    <name evidence="1" type="ORF">V5N11_015519</name>
</gene>
<dbReference type="EMBL" id="JBANAX010000778">
    <property type="protein sequence ID" value="KAL1193590.1"/>
    <property type="molecule type" value="Genomic_DNA"/>
</dbReference>
<dbReference type="GO" id="GO:0000502">
    <property type="term" value="C:proteasome complex"/>
    <property type="evidence" value="ECO:0007669"/>
    <property type="project" value="UniProtKB-KW"/>
</dbReference>
<dbReference type="Gene3D" id="3.60.20.10">
    <property type="entry name" value="Glutamine Phosphoribosylpyrophosphate, subunit 1, domain 1"/>
    <property type="match status" value="1"/>
</dbReference>
<comment type="caution">
    <text evidence="1">The sequence shown here is derived from an EMBL/GenBank/DDBJ whole genome shotgun (WGS) entry which is preliminary data.</text>
</comment>
<keyword evidence="1" id="KW-0647">Proteasome</keyword>
<accession>A0ABD0ZX54</accession>
<organism evidence="1 2">
    <name type="scientific">Cardamine amara subsp. amara</name>
    <dbReference type="NCBI Taxonomy" id="228776"/>
    <lineage>
        <taxon>Eukaryota</taxon>
        <taxon>Viridiplantae</taxon>
        <taxon>Streptophyta</taxon>
        <taxon>Embryophyta</taxon>
        <taxon>Tracheophyta</taxon>
        <taxon>Spermatophyta</taxon>
        <taxon>Magnoliopsida</taxon>
        <taxon>eudicotyledons</taxon>
        <taxon>Gunneridae</taxon>
        <taxon>Pentapetalae</taxon>
        <taxon>rosids</taxon>
        <taxon>malvids</taxon>
        <taxon>Brassicales</taxon>
        <taxon>Brassicaceae</taxon>
        <taxon>Cardamineae</taxon>
        <taxon>Cardamine</taxon>
    </lineage>
</organism>
<keyword evidence="2" id="KW-1185">Reference proteome</keyword>
<evidence type="ECO:0000313" key="2">
    <source>
        <dbReference type="Proteomes" id="UP001558713"/>
    </source>
</evidence>
<protein>
    <submittedName>
        <fullName evidence="1">Proteasome subunit alpha type-6-B</fullName>
    </submittedName>
</protein>
<dbReference type="InterPro" id="IPR001353">
    <property type="entry name" value="Proteasome_sua/b"/>
</dbReference>
<dbReference type="InterPro" id="IPR029055">
    <property type="entry name" value="Ntn_hydrolases_N"/>
</dbReference>
<sequence>MESCTLRFSMEVLETPNQKRTKTTPIRLRDTCIHSWIADKSQVYTQHAYLRPLGVVAMVLGIDEERGPLLYKCDPGGHFYGHKAQLLDFAWIVF</sequence>
<reference evidence="1 2" key="1">
    <citation type="submission" date="2024-04" db="EMBL/GenBank/DDBJ databases">
        <title>Genome assembly C_amara_ONT_v2.</title>
        <authorList>
            <person name="Yant L."/>
            <person name="Moore C."/>
            <person name="Slenker M."/>
        </authorList>
    </citation>
    <scope>NUCLEOTIDE SEQUENCE [LARGE SCALE GENOMIC DNA]</scope>
    <source>
        <tissue evidence="1">Leaf</tissue>
    </source>
</reference>
<dbReference type="AlphaFoldDB" id="A0ABD0ZX54"/>
<evidence type="ECO:0000313" key="1">
    <source>
        <dbReference type="EMBL" id="KAL1193590.1"/>
    </source>
</evidence>
<name>A0ABD0ZX54_CARAN</name>
<dbReference type="Pfam" id="PF00227">
    <property type="entry name" value="Proteasome"/>
    <property type="match status" value="1"/>
</dbReference>
<proteinExistence type="predicted"/>